<accession>A0ABP8XN82</accession>
<dbReference type="Pfam" id="PF00085">
    <property type="entry name" value="Thioredoxin"/>
    <property type="match status" value="1"/>
</dbReference>
<dbReference type="Gene3D" id="3.40.30.10">
    <property type="entry name" value="Glutaredoxin"/>
    <property type="match status" value="1"/>
</dbReference>
<dbReference type="RefSeq" id="WP_345384160.1">
    <property type="nucleotide sequence ID" value="NZ_BAABIC010000029.1"/>
</dbReference>
<sequence>MIETVTDETFEARVLRAPGPVLVDFTATWCPPCRMIGPVLAELATELAGRLEIVALDVDDSPKVAAAAGVLGMPTLSLYVDGRVVTQVVGARPKAAVRAAVEPFLPVDNSVAAVR</sequence>
<dbReference type="PIRSF" id="PIRSF000077">
    <property type="entry name" value="Thioredoxin"/>
    <property type="match status" value="1"/>
</dbReference>
<name>A0ABP8XN82_9PSEU</name>
<evidence type="ECO:0000256" key="3">
    <source>
        <dbReference type="ARBA" id="ARBA00022982"/>
    </source>
</evidence>
<keyword evidence="9" id="KW-1185">Reference proteome</keyword>
<evidence type="ECO:0000256" key="4">
    <source>
        <dbReference type="ARBA" id="ARBA00023157"/>
    </source>
</evidence>
<dbReference type="PROSITE" id="PS51352">
    <property type="entry name" value="THIOREDOXIN_2"/>
    <property type="match status" value="1"/>
</dbReference>
<keyword evidence="3" id="KW-0249">Electron transport</keyword>
<proteinExistence type="inferred from homology"/>
<evidence type="ECO:0000313" key="8">
    <source>
        <dbReference type="EMBL" id="GAA4710269.1"/>
    </source>
</evidence>
<comment type="caution">
    <text evidence="8">The sequence shown here is derived from an EMBL/GenBank/DDBJ whole genome shotgun (WGS) entry which is preliminary data.</text>
</comment>
<gene>
    <name evidence="8" type="primary">trxA_3</name>
    <name evidence="8" type="ORF">GCM10023215_60060</name>
</gene>
<feature type="domain" description="Thioredoxin" evidence="7">
    <location>
        <begin position="1"/>
        <end position="106"/>
    </location>
</feature>
<evidence type="ECO:0000256" key="1">
    <source>
        <dbReference type="ARBA" id="ARBA00008987"/>
    </source>
</evidence>
<keyword evidence="4" id="KW-1015">Disulfide bond</keyword>
<keyword evidence="2" id="KW-0813">Transport</keyword>
<dbReference type="CDD" id="cd02947">
    <property type="entry name" value="TRX_family"/>
    <property type="match status" value="1"/>
</dbReference>
<evidence type="ECO:0000313" key="9">
    <source>
        <dbReference type="Proteomes" id="UP001500325"/>
    </source>
</evidence>
<dbReference type="PANTHER" id="PTHR45663:SF11">
    <property type="entry name" value="GEO12009P1"/>
    <property type="match status" value="1"/>
</dbReference>
<organism evidence="8 9">
    <name type="scientific">Pseudonocardia yuanmonensis</name>
    <dbReference type="NCBI Taxonomy" id="1095914"/>
    <lineage>
        <taxon>Bacteria</taxon>
        <taxon>Bacillati</taxon>
        <taxon>Actinomycetota</taxon>
        <taxon>Actinomycetes</taxon>
        <taxon>Pseudonocardiales</taxon>
        <taxon>Pseudonocardiaceae</taxon>
        <taxon>Pseudonocardia</taxon>
    </lineage>
</organism>
<dbReference type="InterPro" id="IPR005746">
    <property type="entry name" value="Thioredoxin"/>
</dbReference>
<dbReference type="PRINTS" id="PR00421">
    <property type="entry name" value="THIOREDOXIN"/>
</dbReference>
<dbReference type="InterPro" id="IPR017937">
    <property type="entry name" value="Thioredoxin_CS"/>
</dbReference>
<reference evidence="9" key="1">
    <citation type="journal article" date="2019" name="Int. J. Syst. Evol. Microbiol.">
        <title>The Global Catalogue of Microorganisms (GCM) 10K type strain sequencing project: providing services to taxonomists for standard genome sequencing and annotation.</title>
        <authorList>
            <consortium name="The Broad Institute Genomics Platform"/>
            <consortium name="The Broad Institute Genome Sequencing Center for Infectious Disease"/>
            <person name="Wu L."/>
            <person name="Ma J."/>
        </authorList>
    </citation>
    <scope>NUCLEOTIDE SEQUENCE [LARGE SCALE GENOMIC DNA]</scope>
    <source>
        <strain evidence="9">JCM 18055</strain>
    </source>
</reference>
<dbReference type="InterPro" id="IPR013766">
    <property type="entry name" value="Thioredoxin_domain"/>
</dbReference>
<dbReference type="PANTHER" id="PTHR45663">
    <property type="entry name" value="GEO12009P1"/>
    <property type="match status" value="1"/>
</dbReference>
<keyword evidence="5" id="KW-0676">Redox-active center</keyword>
<dbReference type="PROSITE" id="PS00194">
    <property type="entry name" value="THIOREDOXIN_1"/>
    <property type="match status" value="1"/>
</dbReference>
<evidence type="ECO:0000256" key="2">
    <source>
        <dbReference type="ARBA" id="ARBA00022448"/>
    </source>
</evidence>
<dbReference type="EMBL" id="BAABIC010000029">
    <property type="protein sequence ID" value="GAA4710269.1"/>
    <property type="molecule type" value="Genomic_DNA"/>
</dbReference>
<comment type="similarity">
    <text evidence="1 6">Belongs to the thioredoxin family.</text>
</comment>
<evidence type="ECO:0000259" key="7">
    <source>
        <dbReference type="PROSITE" id="PS51352"/>
    </source>
</evidence>
<dbReference type="Proteomes" id="UP001500325">
    <property type="component" value="Unassembled WGS sequence"/>
</dbReference>
<evidence type="ECO:0000256" key="5">
    <source>
        <dbReference type="ARBA" id="ARBA00023284"/>
    </source>
</evidence>
<protein>
    <recommendedName>
        <fullName evidence="6">Thioredoxin</fullName>
    </recommendedName>
</protein>
<dbReference type="InterPro" id="IPR036249">
    <property type="entry name" value="Thioredoxin-like_sf"/>
</dbReference>
<evidence type="ECO:0000256" key="6">
    <source>
        <dbReference type="PIRNR" id="PIRNR000077"/>
    </source>
</evidence>
<dbReference type="SUPFAM" id="SSF52833">
    <property type="entry name" value="Thioredoxin-like"/>
    <property type="match status" value="1"/>
</dbReference>